<dbReference type="Proteomes" id="UP001220022">
    <property type="component" value="Unassembled WGS sequence"/>
</dbReference>
<feature type="compositionally biased region" description="Low complexity" evidence="1">
    <location>
        <begin position="212"/>
        <end position="234"/>
    </location>
</feature>
<dbReference type="EMBL" id="JARHTQ010000001">
    <property type="protein sequence ID" value="MDF2254335.1"/>
    <property type="molecule type" value="Genomic_DNA"/>
</dbReference>
<comment type="caution">
    <text evidence="2">The sequence shown here is derived from an EMBL/GenBank/DDBJ whole genome shotgun (WGS) entry which is preliminary data.</text>
</comment>
<reference evidence="2 3" key="1">
    <citation type="submission" date="2023-03" db="EMBL/GenBank/DDBJ databases">
        <title>Draft genome sequence of type strain Streptomyces ferralitis JCM 14344.</title>
        <authorList>
            <person name="Klaysubun C."/>
            <person name="Duangmal K."/>
        </authorList>
    </citation>
    <scope>NUCLEOTIDE SEQUENCE [LARGE SCALE GENOMIC DNA]</scope>
    <source>
        <strain evidence="2 3">JCM 14344</strain>
    </source>
</reference>
<protein>
    <submittedName>
        <fullName evidence="2">Uncharacterized protein</fullName>
    </submittedName>
</protein>
<keyword evidence="3" id="KW-1185">Reference proteome</keyword>
<name>A0ABT5YRX2_9ACTN</name>
<evidence type="ECO:0000256" key="1">
    <source>
        <dbReference type="SAM" id="MobiDB-lite"/>
    </source>
</evidence>
<organism evidence="2 3">
    <name type="scientific">Streptantibioticus ferralitis</name>
    <dbReference type="NCBI Taxonomy" id="236510"/>
    <lineage>
        <taxon>Bacteria</taxon>
        <taxon>Bacillati</taxon>
        <taxon>Actinomycetota</taxon>
        <taxon>Actinomycetes</taxon>
        <taxon>Kitasatosporales</taxon>
        <taxon>Streptomycetaceae</taxon>
        <taxon>Streptantibioticus</taxon>
    </lineage>
</organism>
<dbReference type="RefSeq" id="WP_275806550.1">
    <property type="nucleotide sequence ID" value="NZ_BAAANM010000005.1"/>
</dbReference>
<evidence type="ECO:0000313" key="3">
    <source>
        <dbReference type="Proteomes" id="UP001220022"/>
    </source>
</evidence>
<accession>A0ABT5YRX2</accession>
<proteinExistence type="predicted"/>
<sequence>MEPADLTFGRHPQYGIVARNTRDLPAGQWILDRLDFRPVPGHPHLYALANHYRDGRAHTAQAIAMLRKAGFAVDADVEFEPIELAAHGQQFVHHEPVTPDVAFAEHPRLGVIAAIDDRARVGGELLEQHGWQHNAELDIYTLPNNTGHPQALDRVAAATLAAQRADLLVAVHPELAQAVTHHRAGQSAILRASTQHAPIQRFPDGDAAVARSPAVAALPGTPTTPAPAADSPAHPIDPSSHISRSR</sequence>
<gene>
    <name evidence="2" type="ORF">P2L57_00925</name>
</gene>
<evidence type="ECO:0000313" key="2">
    <source>
        <dbReference type="EMBL" id="MDF2254335.1"/>
    </source>
</evidence>
<feature type="region of interest" description="Disordered" evidence="1">
    <location>
        <begin position="212"/>
        <end position="246"/>
    </location>
</feature>